<feature type="region of interest" description="Disordered" evidence="1">
    <location>
        <begin position="51"/>
        <end position="72"/>
    </location>
</feature>
<evidence type="ECO:0000256" key="1">
    <source>
        <dbReference type="SAM" id="MobiDB-lite"/>
    </source>
</evidence>
<accession>A0ABT0VN72</accession>
<gene>
    <name evidence="2" type="ORF">NC658_05990</name>
</gene>
<evidence type="ECO:0000313" key="3">
    <source>
        <dbReference type="Proteomes" id="UP001523263"/>
    </source>
</evidence>
<protein>
    <submittedName>
        <fullName evidence="2">Uncharacterized protein</fullName>
    </submittedName>
</protein>
<comment type="caution">
    <text evidence="2">The sequence shown here is derived from an EMBL/GenBank/DDBJ whole genome shotgun (WGS) entry which is preliminary data.</text>
</comment>
<evidence type="ECO:0000313" key="2">
    <source>
        <dbReference type="EMBL" id="MCM2512812.1"/>
    </source>
</evidence>
<name>A0ABT0VN72_STRGI</name>
<dbReference type="EMBL" id="JAMQBH010000002">
    <property type="protein sequence ID" value="MCM2512812.1"/>
    <property type="molecule type" value="Genomic_DNA"/>
</dbReference>
<keyword evidence="3" id="KW-1185">Reference proteome</keyword>
<dbReference type="Proteomes" id="UP001523263">
    <property type="component" value="Unassembled WGS sequence"/>
</dbReference>
<dbReference type="RefSeq" id="WP_251097663.1">
    <property type="nucleotide sequence ID" value="NZ_JAMQBH010000002.1"/>
</dbReference>
<reference evidence="2 3" key="1">
    <citation type="submission" date="2022-06" db="EMBL/GenBank/DDBJ databases">
        <title>Whole genome sequence of Streptomyces griseoincarnatus RB7AG.</title>
        <authorList>
            <person name="Ray L."/>
            <person name="Behera S."/>
            <person name="Panda A.N."/>
        </authorList>
    </citation>
    <scope>NUCLEOTIDE SEQUENCE [LARGE SCALE GENOMIC DNA]</scope>
    <source>
        <strain evidence="2 3">RB7AG</strain>
    </source>
</reference>
<organism evidence="2 3">
    <name type="scientific">Streptomyces griseoincarnatus</name>
    <dbReference type="NCBI Taxonomy" id="29305"/>
    <lineage>
        <taxon>Bacteria</taxon>
        <taxon>Bacillati</taxon>
        <taxon>Actinomycetota</taxon>
        <taxon>Actinomycetes</taxon>
        <taxon>Kitasatosporales</taxon>
        <taxon>Streptomycetaceae</taxon>
        <taxon>Streptomyces</taxon>
        <taxon>Streptomyces griseoincarnatus group</taxon>
    </lineage>
</organism>
<sequence length="72" mass="7539">MRAPICGGDAEEPSTVKPKLVEAPAAGEPLQVERSVITLPLRLGDPFHTGTTCCEAPGAASRSNGRPARRSR</sequence>
<proteinExistence type="predicted"/>